<name>A0A6A3QN23_9STRA</name>
<dbReference type="GO" id="GO:0015165">
    <property type="term" value="F:pyrimidine nucleotide-sugar transmembrane transporter activity"/>
    <property type="evidence" value="ECO:0007669"/>
    <property type="project" value="InterPro"/>
</dbReference>
<dbReference type="Proteomes" id="UP000433483">
    <property type="component" value="Unassembled WGS sequence"/>
</dbReference>
<feature type="transmembrane region" description="Helical" evidence="6">
    <location>
        <begin position="385"/>
        <end position="403"/>
    </location>
</feature>
<evidence type="ECO:0000256" key="4">
    <source>
        <dbReference type="ARBA" id="ARBA00023136"/>
    </source>
</evidence>
<proteinExistence type="predicted"/>
<evidence type="ECO:0000313" key="9">
    <source>
        <dbReference type="EMBL" id="KAE9073029.1"/>
    </source>
</evidence>
<dbReference type="EMBL" id="QXGD01001763">
    <property type="protein sequence ID" value="KAE9199578.1"/>
    <property type="molecule type" value="Genomic_DNA"/>
</dbReference>
<dbReference type="PANTHER" id="PTHR13146">
    <property type="match status" value="1"/>
</dbReference>
<evidence type="ECO:0000313" key="11">
    <source>
        <dbReference type="EMBL" id="KAE9098835.1"/>
    </source>
</evidence>
<feature type="transmembrane region" description="Helical" evidence="6">
    <location>
        <begin position="59"/>
        <end position="78"/>
    </location>
</feature>
<evidence type="ECO:0000313" key="18">
    <source>
        <dbReference type="Proteomes" id="UP000437068"/>
    </source>
</evidence>
<dbReference type="EMBL" id="QXGB01002332">
    <property type="protein sequence ID" value="KAE9178994.1"/>
    <property type="molecule type" value="Genomic_DNA"/>
</dbReference>
<gene>
    <name evidence="15" type="ORF">PF001_g23140</name>
    <name evidence="14" type="ORF">PF002_g22115</name>
    <name evidence="13" type="ORF">PF004_g22731</name>
    <name evidence="12" type="ORF">PF005_g23856</name>
    <name evidence="11" type="ORF">PF006_g23273</name>
    <name evidence="10" type="ORF">PF007_g23587</name>
    <name evidence="7" type="ORF">PF009_g24789</name>
    <name evidence="9" type="ORF">PF010_g25249</name>
    <name evidence="8" type="ORF">PF011_g22635</name>
</gene>
<dbReference type="EMBL" id="QXFX01002864">
    <property type="protein sequence ID" value="KAE9073029.1"/>
    <property type="molecule type" value="Genomic_DNA"/>
</dbReference>
<feature type="transmembrane region" description="Helical" evidence="6">
    <location>
        <begin position="307"/>
        <end position="331"/>
    </location>
</feature>
<dbReference type="Pfam" id="PF04142">
    <property type="entry name" value="Nuc_sug_transp"/>
    <property type="match status" value="1"/>
</dbReference>
<dbReference type="Proteomes" id="UP000429523">
    <property type="component" value="Unassembled WGS sequence"/>
</dbReference>
<evidence type="ECO:0000313" key="20">
    <source>
        <dbReference type="Proteomes" id="UP000440732"/>
    </source>
</evidence>
<dbReference type="EMBL" id="QXFZ01002245">
    <property type="protein sequence ID" value="KAE9079109.1"/>
    <property type="molecule type" value="Genomic_DNA"/>
</dbReference>
<dbReference type="AlphaFoldDB" id="A0A6A3QN23"/>
<feature type="transmembrane region" description="Helical" evidence="6">
    <location>
        <begin position="415"/>
        <end position="436"/>
    </location>
</feature>
<evidence type="ECO:0000313" key="23">
    <source>
        <dbReference type="Proteomes" id="UP000476176"/>
    </source>
</evidence>
<evidence type="ECO:0000313" key="10">
    <source>
        <dbReference type="EMBL" id="KAE9079109.1"/>
    </source>
</evidence>
<dbReference type="Proteomes" id="UP000437068">
    <property type="component" value="Unassembled WGS sequence"/>
</dbReference>
<dbReference type="EMBL" id="QXGA01002378">
    <property type="protein sequence ID" value="KAE9098835.1"/>
    <property type="molecule type" value="Genomic_DNA"/>
</dbReference>
<dbReference type="EMBL" id="QXFW01002300">
    <property type="protein sequence ID" value="KAE8979963.1"/>
    <property type="molecule type" value="Genomic_DNA"/>
</dbReference>
<sequence length="503" mass="55261">MREPLQREGVLSAAAMLVSGTFSTVIMKTEYAVRSHGTATCMDPASGAQTTLCPFDKPWFGVLQMKVAMALCLAFLYARKCSQHRRYLETPVLRMHKGGRRYVAATPSEEEMAAIKRKYAGHAGAENKVEALKRKYRPSQTHNNGDANEQSPLLGPRLLGGEQDQQGRVSLRTMAAIAVPSMLDLLQTVLSNVGLLWISSSVYQMARGSIIIFSAFFSVRLMGKKLYGYHYASISIVMLAVALVGYAGVGHHPNATAADDAESMNAVLGLAFIIAAQILCALQIVVEEHMMLALNVSPMLLVGLEGLWGLVCYIILVPILTLTPATGSAFARTWHEDFVDSFVQVKNSPTLVGLILAYIVAVGTLNVTGNYVTKHLSAVMRSIAETLRTLGVWTLSLFVYYVVQWQGAASPGEQWTTYSWLELLGFILMVYGTLAYKQLIHLPGSKLYEAEQREQIRGRTDAIKSPFMGNMHKGQRRVYQEAQVSSLTCIFAFTDSAGKNELE</sequence>
<evidence type="ECO:0000313" key="8">
    <source>
        <dbReference type="EMBL" id="KAE8979963.1"/>
    </source>
</evidence>
<dbReference type="Proteomes" id="UP000488956">
    <property type="component" value="Unassembled WGS sequence"/>
</dbReference>
<reference evidence="16 17" key="1">
    <citation type="submission" date="2018-08" db="EMBL/GenBank/DDBJ databases">
        <title>Genomic investigation of the strawberry pathogen Phytophthora fragariae indicates pathogenicity is determined by transcriptional variation in three key races.</title>
        <authorList>
            <person name="Adams T.M."/>
            <person name="Armitage A.D."/>
            <person name="Sobczyk M.K."/>
            <person name="Bates H.J."/>
            <person name="Dunwell J.M."/>
            <person name="Nellist C.F."/>
            <person name="Harrison R.J."/>
        </authorList>
    </citation>
    <scope>NUCLEOTIDE SEQUENCE [LARGE SCALE GENOMIC DNA]</scope>
    <source>
        <strain evidence="15 18">A4</strain>
        <strain evidence="14 19">BC-1</strain>
        <strain evidence="13 23">BC-23</strain>
        <strain evidence="12 17">NOV-27</strain>
        <strain evidence="11 20">NOV-5</strain>
        <strain evidence="10 21">NOV-71</strain>
        <strain evidence="7 16">NOV-9</strain>
        <strain evidence="9 24">ONT-3</strain>
        <strain evidence="8 22">SCRP245</strain>
    </source>
</reference>
<dbReference type="GO" id="GO:0000139">
    <property type="term" value="C:Golgi membrane"/>
    <property type="evidence" value="ECO:0007669"/>
    <property type="project" value="InterPro"/>
</dbReference>
<dbReference type="EMBL" id="QXGF01002369">
    <property type="protein sequence ID" value="KAE8924993.1"/>
    <property type="molecule type" value="Genomic_DNA"/>
</dbReference>
<keyword evidence="3 6" id="KW-1133">Transmembrane helix</keyword>
<evidence type="ECO:0000313" key="22">
    <source>
        <dbReference type="Proteomes" id="UP000460718"/>
    </source>
</evidence>
<feature type="transmembrane region" description="Helical" evidence="6">
    <location>
        <begin position="351"/>
        <end position="373"/>
    </location>
</feature>
<evidence type="ECO:0000313" key="14">
    <source>
        <dbReference type="EMBL" id="KAE9199578.1"/>
    </source>
</evidence>
<dbReference type="OrthoDB" id="29773at2759"/>
<evidence type="ECO:0000313" key="13">
    <source>
        <dbReference type="EMBL" id="KAE9187663.1"/>
    </source>
</evidence>
<evidence type="ECO:0000313" key="15">
    <source>
        <dbReference type="EMBL" id="KAE9282799.1"/>
    </source>
</evidence>
<evidence type="ECO:0000313" key="24">
    <source>
        <dbReference type="Proteomes" id="UP000488956"/>
    </source>
</evidence>
<evidence type="ECO:0000313" key="7">
    <source>
        <dbReference type="EMBL" id="KAE8924993.1"/>
    </source>
</evidence>
<evidence type="ECO:0000313" key="21">
    <source>
        <dbReference type="Proteomes" id="UP000441208"/>
    </source>
</evidence>
<dbReference type="EMBL" id="QXGC01002323">
    <property type="protein sequence ID" value="KAE9187663.1"/>
    <property type="molecule type" value="Genomic_DNA"/>
</dbReference>
<dbReference type="Proteomes" id="UP000440732">
    <property type="component" value="Unassembled WGS sequence"/>
</dbReference>
<accession>A0A6A3QN23</accession>
<feature type="region of interest" description="Disordered" evidence="5">
    <location>
        <begin position="138"/>
        <end position="158"/>
    </location>
</feature>
<comment type="subcellular location">
    <subcellularLocation>
        <location evidence="1">Membrane</location>
        <topology evidence="1">Multi-pass membrane protein</topology>
    </subcellularLocation>
</comment>
<keyword evidence="2 6" id="KW-0812">Transmembrane</keyword>
<comment type="caution">
    <text evidence="10">The sequence shown here is derived from an EMBL/GenBank/DDBJ whole genome shotgun (WGS) entry which is preliminary data.</text>
</comment>
<organism evidence="10 21">
    <name type="scientific">Phytophthora fragariae</name>
    <dbReference type="NCBI Taxonomy" id="53985"/>
    <lineage>
        <taxon>Eukaryota</taxon>
        <taxon>Sar</taxon>
        <taxon>Stramenopiles</taxon>
        <taxon>Oomycota</taxon>
        <taxon>Peronosporomycetes</taxon>
        <taxon>Peronosporales</taxon>
        <taxon>Peronosporaceae</taxon>
        <taxon>Phytophthora</taxon>
    </lineage>
</organism>
<evidence type="ECO:0000313" key="17">
    <source>
        <dbReference type="Proteomes" id="UP000433483"/>
    </source>
</evidence>
<evidence type="ECO:0000313" key="12">
    <source>
        <dbReference type="EMBL" id="KAE9178994.1"/>
    </source>
</evidence>
<dbReference type="Proteomes" id="UP000440367">
    <property type="component" value="Unassembled WGS sequence"/>
</dbReference>
<feature type="transmembrane region" description="Helical" evidence="6">
    <location>
        <begin position="229"/>
        <end position="247"/>
    </location>
</feature>
<feature type="transmembrane region" description="Helical" evidence="6">
    <location>
        <begin position="267"/>
        <end position="286"/>
    </location>
</feature>
<keyword evidence="4 6" id="KW-0472">Membrane</keyword>
<evidence type="ECO:0000256" key="3">
    <source>
        <dbReference type="ARBA" id="ARBA00022989"/>
    </source>
</evidence>
<dbReference type="Proteomes" id="UP000441208">
    <property type="component" value="Unassembled WGS sequence"/>
</dbReference>
<feature type="compositionally biased region" description="Polar residues" evidence="5">
    <location>
        <begin position="138"/>
        <end position="151"/>
    </location>
</feature>
<feature type="transmembrane region" description="Helical" evidence="6">
    <location>
        <begin position="9"/>
        <end position="27"/>
    </location>
</feature>
<keyword evidence="17" id="KW-1185">Reference proteome</keyword>
<dbReference type="Proteomes" id="UP000460718">
    <property type="component" value="Unassembled WGS sequence"/>
</dbReference>
<evidence type="ECO:0000256" key="2">
    <source>
        <dbReference type="ARBA" id="ARBA00022692"/>
    </source>
</evidence>
<evidence type="ECO:0000313" key="19">
    <source>
        <dbReference type="Proteomes" id="UP000440367"/>
    </source>
</evidence>
<dbReference type="Proteomes" id="UP000476176">
    <property type="component" value="Unassembled WGS sequence"/>
</dbReference>
<dbReference type="PANTHER" id="PTHR13146:SF6">
    <property type="entry name" value="THH1_TOM1_TOM3 DOMAIN-CONTAINING PROTEIN"/>
    <property type="match status" value="1"/>
</dbReference>
<evidence type="ECO:0000256" key="1">
    <source>
        <dbReference type="ARBA" id="ARBA00004141"/>
    </source>
</evidence>
<evidence type="ECO:0008006" key="25">
    <source>
        <dbReference type="Google" id="ProtNLM"/>
    </source>
</evidence>
<dbReference type="InterPro" id="IPR007271">
    <property type="entry name" value="Nuc_sug_transpt"/>
</dbReference>
<protein>
    <recommendedName>
        <fullName evidence="25">EamA domain-containing protein</fullName>
    </recommendedName>
</protein>
<evidence type="ECO:0000256" key="5">
    <source>
        <dbReference type="SAM" id="MobiDB-lite"/>
    </source>
</evidence>
<evidence type="ECO:0000313" key="16">
    <source>
        <dbReference type="Proteomes" id="UP000429523"/>
    </source>
</evidence>
<dbReference type="EMBL" id="QXGE01002333">
    <property type="protein sequence ID" value="KAE9282799.1"/>
    <property type="molecule type" value="Genomic_DNA"/>
</dbReference>
<evidence type="ECO:0000256" key="6">
    <source>
        <dbReference type="SAM" id="Phobius"/>
    </source>
</evidence>